<evidence type="ECO:0000313" key="2">
    <source>
        <dbReference type="EMBL" id="KAK9273008.1"/>
    </source>
</evidence>
<dbReference type="Gene3D" id="3.40.50.1820">
    <property type="entry name" value="alpha/beta hydrolase"/>
    <property type="match status" value="1"/>
</dbReference>
<evidence type="ECO:0000259" key="1">
    <source>
        <dbReference type="Pfam" id="PF12146"/>
    </source>
</evidence>
<gene>
    <name evidence="2" type="ORF">L1049_017815</name>
</gene>
<accession>A0AAP0NHW3</accession>
<dbReference type="Pfam" id="PF12146">
    <property type="entry name" value="Hydrolase_4"/>
    <property type="match status" value="1"/>
</dbReference>
<dbReference type="InterPro" id="IPR051044">
    <property type="entry name" value="MAG_DAG_Lipase"/>
</dbReference>
<dbReference type="EMBL" id="JBBPBK010000012">
    <property type="protein sequence ID" value="KAK9273008.1"/>
    <property type="molecule type" value="Genomic_DNA"/>
</dbReference>
<protein>
    <recommendedName>
        <fullName evidence="1">Serine aminopeptidase S33 domain-containing protein</fullName>
    </recommendedName>
</protein>
<dbReference type="InterPro" id="IPR022742">
    <property type="entry name" value="Hydrolase_4"/>
</dbReference>
<sequence length="402" mass="44820">MDAVQMEELTLTSGASGRIIPLFKNIKTSFLSYQALRRSLIFIHSLFLSLLLLLRRRRLPQSPQSPTSSMASLEKPSTLRRRSVWKREEEDSLRRRALAEGLEMVEETSDGTSLCRWSTSLFVGVRRNALFCRSWFPVSGEMKGILIIIHGLNEHSGRYAQFARQLTSCNFGVYAMDWIGHGGSDGLHGYVPSLDHVVADTGAFLEKIKSDNPGTPCFLFGHSTGGAVVLKAASYPHIEEMLEGIVLTSPALRVKPAHPIVGAVAPLFSIVVPKFQFKGANKRGIPVSRDPAALLAKYSDPLVYTGPIRVRTGHEILRISSYLMRNFKSVTVPFFVLHGTADRVTDPLASQDLYNVASSTFKDIKLYDGFLHDLLFEPEREEIAQDIIDWMEKRLSAGLNLE</sequence>
<name>A0AAP0NHW3_LIQFO</name>
<dbReference type="SUPFAM" id="SSF53474">
    <property type="entry name" value="alpha/beta-Hydrolases"/>
    <property type="match status" value="1"/>
</dbReference>
<reference evidence="2 3" key="1">
    <citation type="journal article" date="2024" name="Plant J.">
        <title>Genome sequences and population genomics reveal climatic adaptation and genomic divergence between two closely related sweetgum species.</title>
        <authorList>
            <person name="Xu W.Q."/>
            <person name="Ren C.Q."/>
            <person name="Zhang X.Y."/>
            <person name="Comes H.P."/>
            <person name="Liu X.H."/>
            <person name="Li Y.G."/>
            <person name="Kettle C.J."/>
            <person name="Jalonen R."/>
            <person name="Gaisberger H."/>
            <person name="Ma Y.Z."/>
            <person name="Qiu Y.X."/>
        </authorList>
    </citation>
    <scope>NUCLEOTIDE SEQUENCE [LARGE SCALE GENOMIC DNA]</scope>
    <source>
        <strain evidence="2">Hangzhou</strain>
    </source>
</reference>
<dbReference type="FunFam" id="3.40.50.1820:FF:000131">
    <property type="entry name" value="Monoglyceride lipase"/>
    <property type="match status" value="1"/>
</dbReference>
<dbReference type="PANTHER" id="PTHR11614">
    <property type="entry name" value="PHOSPHOLIPASE-RELATED"/>
    <property type="match status" value="1"/>
</dbReference>
<dbReference type="InterPro" id="IPR029058">
    <property type="entry name" value="AB_hydrolase_fold"/>
</dbReference>
<organism evidence="2 3">
    <name type="scientific">Liquidambar formosana</name>
    <name type="common">Formosan gum</name>
    <dbReference type="NCBI Taxonomy" id="63359"/>
    <lineage>
        <taxon>Eukaryota</taxon>
        <taxon>Viridiplantae</taxon>
        <taxon>Streptophyta</taxon>
        <taxon>Embryophyta</taxon>
        <taxon>Tracheophyta</taxon>
        <taxon>Spermatophyta</taxon>
        <taxon>Magnoliopsida</taxon>
        <taxon>eudicotyledons</taxon>
        <taxon>Gunneridae</taxon>
        <taxon>Pentapetalae</taxon>
        <taxon>Saxifragales</taxon>
        <taxon>Altingiaceae</taxon>
        <taxon>Liquidambar</taxon>
    </lineage>
</organism>
<comment type="caution">
    <text evidence="2">The sequence shown here is derived from an EMBL/GenBank/DDBJ whole genome shotgun (WGS) entry which is preliminary data.</text>
</comment>
<feature type="domain" description="Serine aminopeptidase S33" evidence="1">
    <location>
        <begin position="141"/>
        <end position="379"/>
    </location>
</feature>
<keyword evidence="3" id="KW-1185">Reference proteome</keyword>
<dbReference type="Proteomes" id="UP001415857">
    <property type="component" value="Unassembled WGS sequence"/>
</dbReference>
<evidence type="ECO:0000313" key="3">
    <source>
        <dbReference type="Proteomes" id="UP001415857"/>
    </source>
</evidence>
<dbReference type="AlphaFoldDB" id="A0AAP0NHW3"/>
<proteinExistence type="predicted"/>